<sequence length="256" mass="28455">MPDSHPHCHRSLATPHLLLPAIRPRMQEDQVPQLQDEHHSEPVWSDASCSDAETSLPAVTPTLSNRSNRSNCSRGSNRKERKERSNSRRQSELAMNLQASLKDMEDAAAAAEAAQLAEDSFALQAAQERLQVRLGALSPQKLITGDELHETLVALGLTSYGREETNMLLNVLADFIKLRFDQDGPRLRRGASLLFRKSHAALGLGTPVWEWPRPQNTGSRRISERMTQGVGRRKSELMGRGGLQSAEPERNFNVAP</sequence>
<organism evidence="2 3">
    <name type="scientific">Effrenium voratum</name>
    <dbReference type="NCBI Taxonomy" id="2562239"/>
    <lineage>
        <taxon>Eukaryota</taxon>
        <taxon>Sar</taxon>
        <taxon>Alveolata</taxon>
        <taxon>Dinophyceae</taxon>
        <taxon>Suessiales</taxon>
        <taxon>Symbiodiniaceae</taxon>
        <taxon>Effrenium</taxon>
    </lineage>
</organism>
<reference evidence="2" key="1">
    <citation type="submission" date="2023-08" db="EMBL/GenBank/DDBJ databases">
        <authorList>
            <person name="Chen Y."/>
            <person name="Shah S."/>
            <person name="Dougan E. K."/>
            <person name="Thang M."/>
            <person name="Chan C."/>
        </authorList>
    </citation>
    <scope>NUCLEOTIDE SEQUENCE</scope>
</reference>
<comment type="caution">
    <text evidence="2">The sequence shown here is derived from an EMBL/GenBank/DDBJ whole genome shotgun (WGS) entry which is preliminary data.</text>
</comment>
<feature type="compositionally biased region" description="Basic and acidic residues" evidence="1">
    <location>
        <begin position="77"/>
        <end position="91"/>
    </location>
</feature>
<dbReference type="EMBL" id="CAUJNA010003284">
    <property type="protein sequence ID" value="CAJ1397971.1"/>
    <property type="molecule type" value="Genomic_DNA"/>
</dbReference>
<accession>A0AA36NC34</accession>
<keyword evidence="3" id="KW-1185">Reference proteome</keyword>
<evidence type="ECO:0000313" key="3">
    <source>
        <dbReference type="Proteomes" id="UP001178507"/>
    </source>
</evidence>
<evidence type="ECO:0000256" key="1">
    <source>
        <dbReference type="SAM" id="MobiDB-lite"/>
    </source>
</evidence>
<proteinExistence type="predicted"/>
<dbReference type="AlphaFoldDB" id="A0AA36NC34"/>
<dbReference type="Proteomes" id="UP001178507">
    <property type="component" value="Unassembled WGS sequence"/>
</dbReference>
<evidence type="ECO:0000313" key="2">
    <source>
        <dbReference type="EMBL" id="CAJ1397971.1"/>
    </source>
</evidence>
<name>A0AA36NC34_9DINO</name>
<feature type="compositionally biased region" description="Low complexity" evidence="1">
    <location>
        <begin position="64"/>
        <end position="75"/>
    </location>
</feature>
<feature type="region of interest" description="Disordered" evidence="1">
    <location>
        <begin position="214"/>
        <end position="256"/>
    </location>
</feature>
<protein>
    <submittedName>
        <fullName evidence="2">Uncharacterized protein</fullName>
    </submittedName>
</protein>
<feature type="region of interest" description="Disordered" evidence="1">
    <location>
        <begin position="30"/>
        <end position="91"/>
    </location>
</feature>
<gene>
    <name evidence="2" type="ORF">EVOR1521_LOCUS21876</name>
</gene>